<comment type="caution">
    <text evidence="3">The sequence shown here is derived from an EMBL/GenBank/DDBJ whole genome shotgun (WGS) entry which is preliminary data.</text>
</comment>
<evidence type="ECO:0000313" key="3">
    <source>
        <dbReference type="EMBL" id="MCT7965745.1"/>
    </source>
</evidence>
<protein>
    <recommendedName>
        <fullName evidence="5">Plasmid segregation centromere-binding protein ParR</fullName>
    </recommendedName>
</protein>
<name>A0ABT2MP59_9CYAN</name>
<feature type="region of interest" description="Disordered" evidence="2">
    <location>
        <begin position="117"/>
        <end position="153"/>
    </location>
</feature>
<gene>
    <name evidence="3" type="ORF">NG799_05275</name>
</gene>
<evidence type="ECO:0008006" key="5">
    <source>
        <dbReference type="Google" id="ProtNLM"/>
    </source>
</evidence>
<evidence type="ECO:0000256" key="1">
    <source>
        <dbReference type="SAM" id="Coils"/>
    </source>
</evidence>
<accession>A0ABT2MP59</accession>
<feature type="coiled-coil region" evidence="1">
    <location>
        <begin position="63"/>
        <end position="112"/>
    </location>
</feature>
<reference evidence="3 4" key="1">
    <citation type="journal article" date="2022" name="Front. Microbiol.">
        <title>High genomic differentiation and limited gene flow indicate recent cryptic speciation within the genus Laspinema (cyanobacteria).</title>
        <authorList>
            <person name="Stanojkovic A."/>
            <person name="Skoupy S."/>
            <person name="Skaloud P."/>
            <person name="Dvorak P."/>
        </authorList>
    </citation>
    <scope>NUCLEOTIDE SEQUENCE [LARGE SCALE GENOMIC DNA]</scope>
    <source>
        <strain evidence="3 4">D2a</strain>
    </source>
</reference>
<evidence type="ECO:0000256" key="2">
    <source>
        <dbReference type="SAM" id="MobiDB-lite"/>
    </source>
</evidence>
<evidence type="ECO:0000313" key="4">
    <source>
        <dbReference type="Proteomes" id="UP001525890"/>
    </source>
</evidence>
<organism evidence="3 4">
    <name type="scientific">Laspinema palackyanum D2a</name>
    <dbReference type="NCBI Taxonomy" id="2953684"/>
    <lineage>
        <taxon>Bacteria</taxon>
        <taxon>Bacillati</taxon>
        <taxon>Cyanobacteriota</taxon>
        <taxon>Cyanophyceae</taxon>
        <taxon>Oscillatoriophycideae</taxon>
        <taxon>Oscillatoriales</taxon>
        <taxon>Laspinemataceae</taxon>
        <taxon>Laspinema</taxon>
        <taxon>Laspinema palackyanum</taxon>
    </lineage>
</organism>
<dbReference type="EMBL" id="JAMXFF010000005">
    <property type="protein sequence ID" value="MCT7965745.1"/>
    <property type="molecule type" value="Genomic_DNA"/>
</dbReference>
<proteinExistence type="predicted"/>
<dbReference type="RefSeq" id="WP_368005428.1">
    <property type="nucleotide sequence ID" value="NZ_JAMXFF010000005.1"/>
</dbReference>
<dbReference type="Proteomes" id="UP001525890">
    <property type="component" value="Unassembled WGS sequence"/>
</dbReference>
<keyword evidence="4" id="KW-1185">Reference proteome</keyword>
<sequence>MVFWLSKTKKRVGFTDEVADQTLLAVVQKELQNQPHKSFGDLCKEALWHYLYVPESVKPTRKSSDASDTIAELQGQLRSLEERVAAREASRLDAMEKQLQQLSLQVGQLAIALNNQRGNYQPPQQPYLEHIPEPQPEPEPEPEPVAPPKPVDPLLQRLSSFIDDF</sequence>
<keyword evidence="1" id="KW-0175">Coiled coil</keyword>